<evidence type="ECO:0000313" key="2">
    <source>
        <dbReference type="EMBL" id="KAJ8058419.1"/>
    </source>
</evidence>
<dbReference type="Proteomes" id="UP001152300">
    <property type="component" value="Unassembled WGS sequence"/>
</dbReference>
<comment type="caution">
    <text evidence="2">The sequence shown here is derived from an EMBL/GenBank/DDBJ whole genome shotgun (WGS) entry which is preliminary data.</text>
</comment>
<accession>A0A9X0A9N8</accession>
<protein>
    <recommendedName>
        <fullName evidence="1">DUF7924 domain-containing protein</fullName>
    </recommendedName>
</protein>
<feature type="domain" description="DUF7924" evidence="1">
    <location>
        <begin position="136"/>
        <end position="196"/>
    </location>
</feature>
<name>A0A9X0A9N8_9HELO</name>
<dbReference type="EMBL" id="JAPEIS010000016">
    <property type="protein sequence ID" value="KAJ8058419.1"/>
    <property type="molecule type" value="Genomic_DNA"/>
</dbReference>
<proteinExistence type="predicted"/>
<dbReference type="InterPro" id="IPR057684">
    <property type="entry name" value="DUF7924"/>
</dbReference>
<reference evidence="2" key="1">
    <citation type="submission" date="2022-11" db="EMBL/GenBank/DDBJ databases">
        <title>Genome Resource of Sclerotinia nivalis Strain SnTB1, a Plant Pathogen Isolated from American Ginseng.</title>
        <authorList>
            <person name="Fan S."/>
        </authorList>
    </citation>
    <scope>NUCLEOTIDE SEQUENCE</scope>
    <source>
        <strain evidence="2">SnTB1</strain>
    </source>
</reference>
<evidence type="ECO:0000313" key="3">
    <source>
        <dbReference type="Proteomes" id="UP001152300"/>
    </source>
</evidence>
<organism evidence="2 3">
    <name type="scientific">Sclerotinia nivalis</name>
    <dbReference type="NCBI Taxonomy" id="352851"/>
    <lineage>
        <taxon>Eukaryota</taxon>
        <taxon>Fungi</taxon>
        <taxon>Dikarya</taxon>
        <taxon>Ascomycota</taxon>
        <taxon>Pezizomycotina</taxon>
        <taxon>Leotiomycetes</taxon>
        <taxon>Helotiales</taxon>
        <taxon>Sclerotiniaceae</taxon>
        <taxon>Sclerotinia</taxon>
    </lineage>
</organism>
<dbReference type="AlphaFoldDB" id="A0A9X0A9N8"/>
<keyword evidence="3" id="KW-1185">Reference proteome</keyword>
<dbReference type="Pfam" id="PF25545">
    <property type="entry name" value="DUF7924"/>
    <property type="match status" value="1"/>
</dbReference>
<gene>
    <name evidence="2" type="ORF">OCU04_012608</name>
</gene>
<sequence>MEDTVCENTVIGICEKKIDPLEYWTKEFRWPNEYFEPENNMNHLLAKKKSSSSLRSKQSEVGYTLPISIIYTDQKPREVKSASYTRPSYTIALVTKGSFMNKSDLSITNTSKNLYRILLKTEQKIPEDSLFRDEIFEKACRNIQNRNEAKIVQDIARLIVPSAETLVTYGTIYLESLIESVNEGWNSSIPFYGPRP</sequence>
<dbReference type="OrthoDB" id="5132737at2759"/>
<evidence type="ECO:0000259" key="1">
    <source>
        <dbReference type="Pfam" id="PF25545"/>
    </source>
</evidence>